<evidence type="ECO:0000256" key="1">
    <source>
        <dbReference type="ARBA" id="ARBA00023002"/>
    </source>
</evidence>
<dbReference type="Gene3D" id="1.10.10.1100">
    <property type="entry name" value="BFD-like [2Fe-2S]-binding domain"/>
    <property type="match status" value="1"/>
</dbReference>
<feature type="domain" description="BFD-like [2Fe-2S]-binding" evidence="2">
    <location>
        <begin position="371"/>
        <end position="422"/>
    </location>
</feature>
<dbReference type="PRINTS" id="PR00469">
    <property type="entry name" value="PNDRDTASEII"/>
</dbReference>
<dbReference type="GO" id="GO:0016491">
    <property type="term" value="F:oxidoreductase activity"/>
    <property type="evidence" value="ECO:0007669"/>
    <property type="project" value="UniProtKB-KW"/>
</dbReference>
<keyword evidence="4" id="KW-0614">Plasmid</keyword>
<dbReference type="PRINTS" id="PR00368">
    <property type="entry name" value="FADPNR"/>
</dbReference>
<keyword evidence="1" id="KW-0560">Oxidoreductase</keyword>
<dbReference type="InterPro" id="IPR041854">
    <property type="entry name" value="BFD-like_2Fe2S-bd_dom_sf"/>
</dbReference>
<dbReference type="Pfam" id="PF07992">
    <property type="entry name" value="Pyr_redox_2"/>
    <property type="match status" value="1"/>
</dbReference>
<geneLocation type="plasmid" evidence="4 5">
    <name>pTiS4</name>
</geneLocation>
<dbReference type="InterPro" id="IPR017224">
    <property type="entry name" value="Opine_Oxase_asu/HCN_bsu"/>
</dbReference>
<dbReference type="HOGENOM" id="CLU_030705_1_0_5"/>
<dbReference type="AlphaFoldDB" id="B9K474"/>
<evidence type="ECO:0000313" key="5">
    <source>
        <dbReference type="Proteomes" id="UP000001596"/>
    </source>
</evidence>
<dbReference type="Proteomes" id="UP000001596">
    <property type="component" value="Plasmid pTiS4"/>
</dbReference>
<dbReference type="PANTHER" id="PTHR42949:SF3">
    <property type="entry name" value="ANAEROBIC GLYCEROL-3-PHOSPHATE DEHYDROGENASE SUBUNIT B"/>
    <property type="match status" value="1"/>
</dbReference>
<evidence type="ECO:0000313" key="4">
    <source>
        <dbReference type="EMBL" id="ACM39728.1"/>
    </source>
</evidence>
<reference evidence="4 5" key="1">
    <citation type="journal article" date="2009" name="J. Bacteriol.">
        <title>Genome sequences of three Agrobacterium biovars help elucidate the evolution of multichromosome genomes in bacteria.</title>
        <authorList>
            <person name="Slater S.C."/>
            <person name="Goldman B.S."/>
            <person name="Goodner B."/>
            <person name="Setubal J.C."/>
            <person name="Farrand S.K."/>
            <person name="Nester E.W."/>
            <person name="Burr T.J."/>
            <person name="Banta L."/>
            <person name="Dickerman A.W."/>
            <person name="Paulsen I."/>
            <person name="Otten L."/>
            <person name="Suen G."/>
            <person name="Welch R."/>
            <person name="Almeida N.F."/>
            <person name="Arnold F."/>
            <person name="Burton O.T."/>
            <person name="Du Z."/>
            <person name="Ewing A."/>
            <person name="Godsy E."/>
            <person name="Heisel S."/>
            <person name="Houmiel K.L."/>
            <person name="Jhaveri J."/>
            <person name="Lu J."/>
            <person name="Miller N.M."/>
            <person name="Norton S."/>
            <person name="Chen Q."/>
            <person name="Phoolcharoen W."/>
            <person name="Ohlin V."/>
            <person name="Ondrusek D."/>
            <person name="Pride N."/>
            <person name="Stricklin S.L."/>
            <person name="Sun J."/>
            <person name="Wheeler C."/>
            <person name="Wilson L."/>
            <person name="Zhu H."/>
            <person name="Wood D.W."/>
        </authorList>
    </citation>
    <scope>NUCLEOTIDE SEQUENCE [LARGE SCALE GENOMIC DNA]</scope>
    <source>
        <strain evidence="5">S4 / ATCC BAA-846</strain>
        <plasmid evidence="4 5">pTiS4</plasmid>
    </source>
</reference>
<dbReference type="InterPro" id="IPR023753">
    <property type="entry name" value="FAD/NAD-binding_dom"/>
</dbReference>
<protein>
    <submittedName>
        <fullName evidence="4">D-nopaline dehydrogenase</fullName>
    </submittedName>
</protein>
<organism evidence="4 5">
    <name type="scientific">Allorhizobium ampelinum (strain ATCC BAA-846 / DSM 112012 / S4)</name>
    <name type="common">Agrobacterium vitis (strain S4)</name>
    <dbReference type="NCBI Taxonomy" id="311402"/>
    <lineage>
        <taxon>Bacteria</taxon>
        <taxon>Pseudomonadati</taxon>
        <taxon>Pseudomonadota</taxon>
        <taxon>Alphaproteobacteria</taxon>
        <taxon>Hyphomicrobiales</taxon>
        <taxon>Rhizobiaceae</taxon>
        <taxon>Rhizobium/Agrobacterium group</taxon>
        <taxon>Allorhizobium</taxon>
        <taxon>Allorhizobium ampelinum</taxon>
    </lineage>
</organism>
<keyword evidence="5" id="KW-1185">Reference proteome</keyword>
<dbReference type="InterPro" id="IPR051691">
    <property type="entry name" value="Metab_Enz_Cyan_OpOx_G3PDH"/>
</dbReference>
<dbReference type="InterPro" id="IPR036188">
    <property type="entry name" value="FAD/NAD-bd_sf"/>
</dbReference>
<dbReference type="Pfam" id="PF04324">
    <property type="entry name" value="Fer2_BFD"/>
    <property type="match status" value="1"/>
</dbReference>
<dbReference type="Gene3D" id="3.50.50.60">
    <property type="entry name" value="FAD/NAD(P)-binding domain"/>
    <property type="match status" value="3"/>
</dbReference>
<evidence type="ECO:0000259" key="2">
    <source>
        <dbReference type="Pfam" id="PF04324"/>
    </source>
</evidence>
<proteinExistence type="predicted"/>
<gene>
    <name evidence="4" type="primary">noxA</name>
    <name evidence="4" type="ordered locus">Avi_8316</name>
</gene>
<name>B9K474_ALLAM</name>
<dbReference type="CDD" id="cd19946">
    <property type="entry name" value="GlpA-like_Fer2_BFD-like"/>
    <property type="match status" value="1"/>
</dbReference>
<dbReference type="InterPro" id="IPR007419">
    <property type="entry name" value="BFD-like_2Fe2S-bd_dom"/>
</dbReference>
<accession>B9K474</accession>
<feature type="domain" description="FAD/NAD(P)-binding" evidence="3">
    <location>
        <begin position="5"/>
        <end position="327"/>
    </location>
</feature>
<dbReference type="PANTHER" id="PTHR42949">
    <property type="entry name" value="ANAEROBIC GLYCEROL-3-PHOSPHATE DEHYDROGENASE SUBUNIT B"/>
    <property type="match status" value="1"/>
</dbReference>
<dbReference type="EMBL" id="CP000637">
    <property type="protein sequence ID" value="ACM39728.1"/>
    <property type="molecule type" value="Genomic_DNA"/>
</dbReference>
<dbReference type="PIRSF" id="PIRSF037495">
    <property type="entry name" value="Opine_OX_OoxA/HcnB"/>
    <property type="match status" value="1"/>
</dbReference>
<dbReference type="KEGG" id="avi:Avi_8316"/>
<sequence>MIQSYDLAIIGAGPAGMAAAIEADAAGLTVALIDEQPAPGGQIYRSVEAADHQRLAVLGKDYAAGLDLVAAFRASGITYIPSGTVWNIEDSYTIDYARAGTSDRISAKSVLVASGAVERAMPLPGWTLPGVTTAGALQILLKAHGAINDDVVLAGSGPLIYLIAFQMIKAGAPPRAIVDMGQSMPVRAVLNHLPGALKGWRYLAKGLRLLRDIKKADIPFYHKASNVRIEGEGSVQGISFDHRGRPIHLATSSVALHQGVVPNQQITRLLRCKHEWNGDQRCFVPVLDHFGESSVPGVFVAGDGAGIAGAVSAALRGRIAALKVAERSGRGNGERLTQLIAELGKDSAVRPLLESLYAPSEEVLFPDDKTIVCRCEEVTAGDIRRNIALGVQGPNQLKSFLRCGMGPCQGRVCGLPVTEIIARERGETPQTIDYYRIRPPLKPLVLSELAAVHGEGAMSNTKKETEVHD</sequence>
<dbReference type="SUPFAM" id="SSF51905">
    <property type="entry name" value="FAD/NAD(P)-binding domain"/>
    <property type="match status" value="1"/>
</dbReference>
<dbReference type="RefSeq" id="WP_012649086.1">
    <property type="nucleotide sequence ID" value="NC_011982.1"/>
</dbReference>
<evidence type="ECO:0000259" key="3">
    <source>
        <dbReference type="Pfam" id="PF07992"/>
    </source>
</evidence>